<proteinExistence type="predicted"/>
<dbReference type="CDD" id="cd00063">
    <property type="entry name" value="FN3"/>
    <property type="match status" value="1"/>
</dbReference>
<dbReference type="Gene3D" id="2.60.40.10">
    <property type="entry name" value="Immunoglobulins"/>
    <property type="match status" value="1"/>
</dbReference>
<dbReference type="AlphaFoldDB" id="A0A1G8KA88"/>
<dbReference type="InterPro" id="IPR013783">
    <property type="entry name" value="Ig-like_fold"/>
</dbReference>
<organism evidence="8 9">
    <name type="scientific">Winogradskyella thalassocola</name>
    <dbReference type="NCBI Taxonomy" id="262004"/>
    <lineage>
        <taxon>Bacteria</taxon>
        <taxon>Pseudomonadati</taxon>
        <taxon>Bacteroidota</taxon>
        <taxon>Flavobacteriia</taxon>
        <taxon>Flavobacteriales</taxon>
        <taxon>Flavobacteriaceae</taxon>
        <taxon>Winogradskyella</taxon>
    </lineage>
</organism>
<dbReference type="InterPro" id="IPR036116">
    <property type="entry name" value="FN3_sf"/>
</dbReference>
<dbReference type="PANTHER" id="PTHR31018">
    <property type="entry name" value="SPORULATION-SPECIFIC PROTEIN-RELATED"/>
    <property type="match status" value="1"/>
</dbReference>
<keyword evidence="9" id="KW-1185">Reference proteome</keyword>
<dbReference type="OrthoDB" id="9765957at2"/>
<evidence type="ECO:0000256" key="1">
    <source>
        <dbReference type="ARBA" id="ARBA00004191"/>
    </source>
</evidence>
<dbReference type="InterPro" id="IPR003961">
    <property type="entry name" value="FN3_dom"/>
</dbReference>
<feature type="signal peptide" evidence="6">
    <location>
        <begin position="1"/>
        <end position="31"/>
    </location>
</feature>
<keyword evidence="2" id="KW-0134">Cell wall</keyword>
<sequence length="532" mass="58585">MTQLLSKKNLTYNNLAKFALFFLGLIIFSCATDNDNSGIPSEFEVTVNSTSNTNVEISWSESFDPEGETIKYSVFLENQEHSSHQSIRTYTFEDLIVSNYYDGYVVAHDPDDNERIANFSFTTTENLPPSNFELTSATPSNVSLDVNWTEAIDPENENVTYDLYINEQLISSNLIEENFIFENLNAATIYNVKIIAKDEAGNTTVLIANLETLDGIYHGDLSLRTQASVDNFGELGYIEITGNLEMDALAAFTDITDLSPINSIKKVRGHFTINFIDNLTSLSGLGIKHVGQSFRITHNDGLTNLDGLENLEEVLGTFRIEQNSNLLDISNINSLIIVGESLAILNNINLITVSGFNNLNTADGIWIQANWSLTQINAFNSVTTLAGDFNITDNTSLTTLNGTENITTISRIFIKNTLLANVNFLSSLTTVQGEFDIQDNSALQNITGLASLTEITYGSLSFYTNVSLASLDGLENLNQVGSTINFVGNSNLSNFCAIQNLMQNFSPSYNPSIYNNLYNPSITDITNGNCSN</sequence>
<evidence type="ECO:0000256" key="3">
    <source>
        <dbReference type="ARBA" id="ARBA00022525"/>
    </source>
</evidence>
<evidence type="ECO:0000256" key="2">
    <source>
        <dbReference type="ARBA" id="ARBA00022512"/>
    </source>
</evidence>
<dbReference type="Gene3D" id="3.80.20.20">
    <property type="entry name" value="Receptor L-domain"/>
    <property type="match status" value="2"/>
</dbReference>
<feature type="domain" description="Fibronectin type-III" evidence="7">
    <location>
        <begin position="128"/>
        <end position="215"/>
    </location>
</feature>
<keyword evidence="4 6" id="KW-0732">Signal</keyword>
<dbReference type="SUPFAM" id="SSF49265">
    <property type="entry name" value="Fibronectin type III"/>
    <property type="match status" value="1"/>
</dbReference>
<protein>
    <recommendedName>
        <fullName evidence="7">Fibronectin type-III domain-containing protein</fullName>
    </recommendedName>
</protein>
<keyword evidence="5" id="KW-0325">Glycoprotein</keyword>
<evidence type="ECO:0000256" key="6">
    <source>
        <dbReference type="SAM" id="SignalP"/>
    </source>
</evidence>
<accession>A0A1G8KA88</accession>
<dbReference type="SUPFAM" id="SSF52058">
    <property type="entry name" value="L domain-like"/>
    <property type="match status" value="2"/>
</dbReference>
<evidence type="ECO:0000313" key="8">
    <source>
        <dbReference type="EMBL" id="SDI40341.1"/>
    </source>
</evidence>
<keyword evidence="3" id="KW-0964">Secreted</keyword>
<dbReference type="InterPro" id="IPR051648">
    <property type="entry name" value="CWI-Assembly_Regulator"/>
</dbReference>
<feature type="domain" description="Fibronectin type-III" evidence="7">
    <location>
        <begin position="39"/>
        <end position="127"/>
    </location>
</feature>
<name>A0A1G8KA88_9FLAO</name>
<dbReference type="Proteomes" id="UP000199492">
    <property type="component" value="Unassembled WGS sequence"/>
</dbReference>
<feature type="chain" id="PRO_5011574806" description="Fibronectin type-III domain-containing protein" evidence="6">
    <location>
        <begin position="32"/>
        <end position="532"/>
    </location>
</feature>
<dbReference type="PANTHER" id="PTHR31018:SF3">
    <property type="entry name" value="RECEPTOR PROTEIN-TYROSINE KINASE"/>
    <property type="match status" value="1"/>
</dbReference>
<gene>
    <name evidence="8" type="ORF">SAMN04489796_110120</name>
</gene>
<reference evidence="9" key="1">
    <citation type="submission" date="2016-10" db="EMBL/GenBank/DDBJ databases">
        <authorList>
            <person name="Varghese N."/>
            <person name="Submissions S."/>
        </authorList>
    </citation>
    <scope>NUCLEOTIDE SEQUENCE [LARGE SCALE GENOMIC DNA]</scope>
    <source>
        <strain evidence="9">DSM 15363</strain>
    </source>
</reference>
<comment type="subcellular location">
    <subcellularLocation>
        <location evidence="1">Secreted</location>
        <location evidence="1">Cell wall</location>
    </subcellularLocation>
</comment>
<evidence type="ECO:0000259" key="7">
    <source>
        <dbReference type="PROSITE" id="PS50853"/>
    </source>
</evidence>
<evidence type="ECO:0000313" key="9">
    <source>
        <dbReference type="Proteomes" id="UP000199492"/>
    </source>
</evidence>
<dbReference type="GO" id="GO:0030313">
    <property type="term" value="C:cell envelope"/>
    <property type="evidence" value="ECO:0007669"/>
    <property type="project" value="UniProtKB-SubCell"/>
</dbReference>
<dbReference type="STRING" id="262004.SAMN04489796_110120"/>
<dbReference type="EMBL" id="FNCZ01000010">
    <property type="protein sequence ID" value="SDI40341.1"/>
    <property type="molecule type" value="Genomic_DNA"/>
</dbReference>
<dbReference type="PROSITE" id="PS51257">
    <property type="entry name" value="PROKAR_LIPOPROTEIN"/>
    <property type="match status" value="1"/>
</dbReference>
<dbReference type="PROSITE" id="PS50853">
    <property type="entry name" value="FN3"/>
    <property type="match status" value="2"/>
</dbReference>
<evidence type="ECO:0000256" key="4">
    <source>
        <dbReference type="ARBA" id="ARBA00022729"/>
    </source>
</evidence>
<dbReference type="InterPro" id="IPR036941">
    <property type="entry name" value="Rcpt_L-dom_sf"/>
</dbReference>
<dbReference type="Pfam" id="PF00041">
    <property type="entry name" value="fn3"/>
    <property type="match status" value="1"/>
</dbReference>
<evidence type="ECO:0000256" key="5">
    <source>
        <dbReference type="ARBA" id="ARBA00023180"/>
    </source>
</evidence>
<dbReference type="SMART" id="SM00060">
    <property type="entry name" value="FN3"/>
    <property type="match status" value="2"/>
</dbReference>
<dbReference type="RefSeq" id="WP_092470481.1">
    <property type="nucleotide sequence ID" value="NZ_FNCZ01000010.1"/>
</dbReference>